<dbReference type="Pfam" id="PF01075">
    <property type="entry name" value="Glyco_transf_9"/>
    <property type="match status" value="1"/>
</dbReference>
<dbReference type="NCBIfam" id="TIGR02195">
    <property type="entry name" value="heptsyl_trn_II"/>
    <property type="match status" value="1"/>
</dbReference>
<keyword evidence="2 6" id="KW-0808">Transferase</keyword>
<dbReference type="GO" id="GO:0005829">
    <property type="term" value="C:cytosol"/>
    <property type="evidence" value="ECO:0007669"/>
    <property type="project" value="TreeGrafter"/>
</dbReference>
<dbReference type="CDD" id="cd03789">
    <property type="entry name" value="GT9_LPS_heptosyltransferase"/>
    <property type="match status" value="1"/>
</dbReference>
<dbReference type="InterPro" id="IPR051199">
    <property type="entry name" value="LPS_LOS_Heptosyltrfase"/>
</dbReference>
<evidence type="ECO:0000256" key="2">
    <source>
        <dbReference type="ARBA" id="ARBA00022679"/>
    </source>
</evidence>
<comment type="catalytic activity">
    <reaction evidence="5">
        <text>an L-alpha-D-Hep-(1-&gt;5)-[alpha-Kdo-(2-&gt;4)]-alpha-Kdo-(2-&gt;6)-lipid A + ADP-L-glycero-beta-D-manno-heptose = an L-alpha-D-Hep-(1-&gt;3)-L-alpha-D-Hep-(1-&gt;5)-[alpha-Kdo-(2-&gt;4)]-alpha-Kdo-(2-&gt;6)-lipid A + ADP + H(+)</text>
        <dbReference type="Rhea" id="RHEA:74071"/>
        <dbReference type="ChEBI" id="CHEBI:15378"/>
        <dbReference type="ChEBI" id="CHEBI:61506"/>
        <dbReference type="ChEBI" id="CHEBI:193068"/>
        <dbReference type="ChEBI" id="CHEBI:193069"/>
        <dbReference type="ChEBI" id="CHEBI:456216"/>
        <dbReference type="EC" id="2.4.99.24"/>
    </reaction>
</comment>
<organism evidence="6">
    <name type="scientific">uncultured Armatimonadetes bacterium</name>
    <dbReference type="NCBI Taxonomy" id="157466"/>
    <lineage>
        <taxon>Bacteria</taxon>
        <taxon>Bacillati</taxon>
        <taxon>Armatimonadota</taxon>
        <taxon>environmental samples</taxon>
    </lineage>
</organism>
<evidence type="ECO:0000256" key="4">
    <source>
        <dbReference type="ARBA" id="ARBA00044042"/>
    </source>
</evidence>
<dbReference type="GO" id="GO:0009244">
    <property type="term" value="P:lipopolysaccharide core region biosynthetic process"/>
    <property type="evidence" value="ECO:0007669"/>
    <property type="project" value="TreeGrafter"/>
</dbReference>
<dbReference type="EMBL" id="CADCTO010000074">
    <property type="protein sequence ID" value="CAA9222276.1"/>
    <property type="molecule type" value="Genomic_DNA"/>
</dbReference>
<evidence type="ECO:0000256" key="1">
    <source>
        <dbReference type="ARBA" id="ARBA00022676"/>
    </source>
</evidence>
<dbReference type="Gene3D" id="3.40.50.2000">
    <property type="entry name" value="Glycogen Phosphorylase B"/>
    <property type="match status" value="2"/>
</dbReference>
<evidence type="ECO:0000313" key="6">
    <source>
        <dbReference type="EMBL" id="CAA9222276.1"/>
    </source>
</evidence>
<reference evidence="6" key="1">
    <citation type="submission" date="2020-02" db="EMBL/GenBank/DDBJ databases">
        <authorList>
            <person name="Meier V. D."/>
        </authorList>
    </citation>
    <scope>NUCLEOTIDE SEQUENCE</scope>
    <source>
        <strain evidence="6">AVDCRST_MAG63</strain>
    </source>
</reference>
<dbReference type="AlphaFoldDB" id="A0A6J4HG43"/>
<proteinExistence type="inferred from homology"/>
<protein>
    <recommendedName>
        <fullName evidence="4">lipopolysaccharide heptosyltransferase II</fullName>
        <ecNumber evidence="4">2.4.99.24</ecNumber>
    </recommendedName>
</protein>
<evidence type="ECO:0000256" key="3">
    <source>
        <dbReference type="ARBA" id="ARBA00043995"/>
    </source>
</evidence>
<comment type="similarity">
    <text evidence="3">Belongs to the glycosyltransferase 9 family.</text>
</comment>
<name>A0A6J4HG43_9BACT</name>
<dbReference type="InterPro" id="IPR011910">
    <property type="entry name" value="RfaF"/>
</dbReference>
<dbReference type="GO" id="GO:0008713">
    <property type="term" value="F:ADP-heptose-lipopolysaccharide heptosyltransferase activity"/>
    <property type="evidence" value="ECO:0007669"/>
    <property type="project" value="UniProtKB-EC"/>
</dbReference>
<dbReference type="SUPFAM" id="SSF53756">
    <property type="entry name" value="UDP-Glycosyltransferase/glycogen phosphorylase"/>
    <property type="match status" value="1"/>
</dbReference>
<sequence length="361" mass="38111">MKLPERVLAVNLNQLGDALFTTPALALLRERLPDAHIDVQAGGRAASVLAGNRDIDHLYARPPRRGMSRNAALLRTLRAGRYDAVILFQSNLSYAILARAAGVPVRVGFAQNACGPFLTRRVPPARRGEHLVASYVRLIDAFCEGGEVPAAGHLPLKVAVSAADHAFADGFLREQGLTTPVVALVIGTTRPQKRWPEEYWSVLADRLWDACGARSLLIGGPDEAAEAARIRAAARSPLVSAVGHTDMKQLAALLSRCSVVVTGDSGPMHLATAVGTPVVALFGSTDPRETGPWHGAPDHPVRGSVLYDALPCAPCGKSPTCGGRFDCLRGLTPERVFAATASTLGVGTWDPLPVIPTTGGV</sequence>
<gene>
    <name evidence="6" type="ORF">AVDCRST_MAG63-718</name>
</gene>
<dbReference type="EC" id="2.4.99.24" evidence="4"/>
<accession>A0A6J4HG43</accession>
<dbReference type="PANTHER" id="PTHR30160">
    <property type="entry name" value="TETRAACYLDISACCHARIDE 4'-KINASE-RELATED"/>
    <property type="match status" value="1"/>
</dbReference>
<dbReference type="InterPro" id="IPR002201">
    <property type="entry name" value="Glyco_trans_9"/>
</dbReference>
<keyword evidence="1" id="KW-0328">Glycosyltransferase</keyword>
<dbReference type="PANTHER" id="PTHR30160:SF1">
    <property type="entry name" value="LIPOPOLYSACCHARIDE 1,2-N-ACETYLGLUCOSAMINETRANSFERASE-RELATED"/>
    <property type="match status" value="1"/>
</dbReference>
<evidence type="ECO:0000256" key="5">
    <source>
        <dbReference type="ARBA" id="ARBA00047503"/>
    </source>
</evidence>